<reference evidence="3 4" key="2">
    <citation type="submission" date="2013-02" db="EMBL/GenBank/DDBJ databases">
        <title>The Genome Sequence of Plasmodium falciparum Tanzania (2000708).</title>
        <authorList>
            <consortium name="The Broad Institute Genome Sequencing Platform"/>
            <consortium name="The Broad Institute Genome Sequencing Center for Infectious Disease"/>
            <person name="Neafsey D."/>
            <person name="Cheeseman I."/>
            <person name="Volkman S."/>
            <person name="Adams J."/>
            <person name="Walker B."/>
            <person name="Young S.K."/>
            <person name="Zeng Q."/>
            <person name="Gargeya S."/>
            <person name="Fitzgerald M."/>
            <person name="Haas B."/>
            <person name="Abouelleil A."/>
            <person name="Alvarado L."/>
            <person name="Arachchi H.M."/>
            <person name="Berlin A.M."/>
            <person name="Chapman S.B."/>
            <person name="Dewar J."/>
            <person name="Goldberg J."/>
            <person name="Griggs A."/>
            <person name="Gujja S."/>
            <person name="Hansen M."/>
            <person name="Howarth C."/>
            <person name="Imamovic A."/>
            <person name="Larimer J."/>
            <person name="McCowan C."/>
            <person name="Murphy C."/>
            <person name="Neiman D."/>
            <person name="Pearson M."/>
            <person name="Priest M."/>
            <person name="Roberts A."/>
            <person name="Saif S."/>
            <person name="Shea T."/>
            <person name="Sisk P."/>
            <person name="Sykes S."/>
            <person name="Wortman J."/>
            <person name="Nusbaum C."/>
            <person name="Birren B."/>
        </authorList>
    </citation>
    <scope>NUCLEOTIDE SEQUENCE [LARGE SCALE GENOMIC DNA]</scope>
    <source>
        <strain evidence="4">Tanzania (2000708)</strain>
    </source>
</reference>
<name>A0A024WFA8_PLAFA</name>
<sequence>MYLKTLMRYLQRNHQIGMSRMKVADINAKHIFTWKEKKRTIKVIFVKYLPLILLLHQKVNNEWNQLKQDFIEQYLTHIGTAVPLYMSYKLIICICIVNLIFYMLLWMKNLLLYQFKIDFLVVIVNNRNRNIDIYDEMLERKEKELLGLKHTKNITFNRVATQTNSYPIDKWTMEHNEDLLDIMSSSHDDILKIKDETYNIIRTNNIYDHPSQEPPFYPLGSRNILPSNITKNQNNGLRTNISMNIHFDEQNNNLENSNIRYEDDVGKNLYNF</sequence>
<reference evidence="3 4" key="1">
    <citation type="submission" date="2013-02" db="EMBL/GenBank/DDBJ databases">
        <title>The Genome Annotation of Plasmodium falciparum Tanzania (2000708).</title>
        <authorList>
            <consortium name="The Broad Institute Genome Sequencing Platform"/>
            <consortium name="The Broad Institute Genome Sequencing Center for Infectious Disease"/>
            <person name="Neafsey D."/>
            <person name="Hoffman S."/>
            <person name="Volkman S."/>
            <person name="Rosenthal P."/>
            <person name="Walker B."/>
            <person name="Young S.K."/>
            <person name="Zeng Q."/>
            <person name="Gargeya S."/>
            <person name="Fitzgerald M."/>
            <person name="Haas B."/>
            <person name="Abouelleil A."/>
            <person name="Allen A.W."/>
            <person name="Alvarado L."/>
            <person name="Arachchi H.M."/>
            <person name="Berlin A.M."/>
            <person name="Chapman S.B."/>
            <person name="Gainer-Dewar J."/>
            <person name="Goldberg J."/>
            <person name="Griggs A."/>
            <person name="Gujja S."/>
            <person name="Hansen M."/>
            <person name="Howarth C."/>
            <person name="Imamovic A."/>
            <person name="Ireland A."/>
            <person name="Larimer J."/>
            <person name="McCowan C."/>
            <person name="Murphy C."/>
            <person name="Pearson M."/>
            <person name="Poon T.W."/>
            <person name="Priest M."/>
            <person name="Roberts A."/>
            <person name="Saif S."/>
            <person name="Shea T."/>
            <person name="Sisk P."/>
            <person name="Sykes S."/>
            <person name="Wortman J."/>
            <person name="Nusbaum C."/>
            <person name="Birren B."/>
        </authorList>
    </citation>
    <scope>NUCLEOTIDE SEQUENCE [LARGE SCALE GENOMIC DNA]</scope>
    <source>
        <strain evidence="4">Tanzania (2000708)</strain>
    </source>
</reference>
<dbReference type="AlphaFoldDB" id="A0A024WFA8"/>
<keyword evidence="1" id="KW-0472">Membrane</keyword>
<feature type="domain" description="Plasmodium falciparum erythrocyte membrane protein 1 acidic terminal segment" evidence="2">
    <location>
        <begin position="126"/>
        <end position="262"/>
    </location>
</feature>
<keyword evidence="1" id="KW-0812">Transmembrane</keyword>
<protein>
    <recommendedName>
        <fullName evidence="2">Plasmodium falciparum erythrocyte membrane protein 1 acidic terminal segment domain-containing protein</fullName>
    </recommendedName>
</protein>
<dbReference type="EMBL" id="KI926251">
    <property type="protein sequence ID" value="ETW39280.1"/>
    <property type="molecule type" value="Genomic_DNA"/>
</dbReference>
<dbReference type="Pfam" id="PF15445">
    <property type="entry name" value="ATS"/>
    <property type="match status" value="1"/>
</dbReference>
<dbReference type="InterPro" id="IPR044932">
    <property type="entry name" value="PfEMP1_ATS_sf"/>
</dbReference>
<feature type="transmembrane region" description="Helical" evidence="1">
    <location>
        <begin position="85"/>
        <end position="106"/>
    </location>
</feature>
<evidence type="ECO:0000259" key="2">
    <source>
        <dbReference type="Pfam" id="PF15445"/>
    </source>
</evidence>
<evidence type="ECO:0000256" key="1">
    <source>
        <dbReference type="SAM" id="Phobius"/>
    </source>
</evidence>
<dbReference type="OrthoDB" id="10492976at2759"/>
<gene>
    <name evidence="3" type="ORF">PFTANZ_00013</name>
</gene>
<proteinExistence type="predicted"/>
<dbReference type="Proteomes" id="UP000030708">
    <property type="component" value="Unassembled WGS sequence"/>
</dbReference>
<evidence type="ECO:0000313" key="3">
    <source>
        <dbReference type="EMBL" id="ETW39280.1"/>
    </source>
</evidence>
<dbReference type="Gene3D" id="1.10.1900.40">
    <property type="entry name" value="Acidic terminal segments, variant surface antigen of PfEMP1"/>
    <property type="match status" value="1"/>
</dbReference>
<dbReference type="InterPro" id="IPR029211">
    <property type="entry name" value="PfEMP1_ATS"/>
</dbReference>
<accession>A0A024WFA8</accession>
<keyword evidence="1" id="KW-1133">Transmembrane helix</keyword>
<organism evidence="3 4">
    <name type="scientific">Plasmodium falciparum Tanzania</name>
    <name type="common">2000708</name>
    <dbReference type="NCBI Taxonomy" id="1036725"/>
    <lineage>
        <taxon>Eukaryota</taxon>
        <taxon>Sar</taxon>
        <taxon>Alveolata</taxon>
        <taxon>Apicomplexa</taxon>
        <taxon>Aconoidasida</taxon>
        <taxon>Haemosporida</taxon>
        <taxon>Plasmodiidae</taxon>
        <taxon>Plasmodium</taxon>
        <taxon>Plasmodium (Laverania)</taxon>
    </lineage>
</organism>
<evidence type="ECO:0000313" key="4">
    <source>
        <dbReference type="Proteomes" id="UP000030708"/>
    </source>
</evidence>